<gene>
    <name evidence="3" type="ORF">H072_10203</name>
</gene>
<sequence length="767" mass="88031">MSNILFKPVYDGARVQKRSYRRMEAWDDHKEFVLDLWKNKVKHERILETLRTERNFHANANQLKRQLGLWGISKKNLNKKQRKWIIQVTEKRKLEGKATRFYFSDTGLDIPESQLAGVWKAGLEDISDDIPPSPGELLAETPPLEREEVAGPSRNDMEDTHETADDMDVETATGMIVSAEPGNEIPPPENMATDINIDVNTKINIPIVSNEADEEIIREAPESVSGVLEEDIETETSSRIPFQVADILLQRRNTQPMERSYHAEMGVESDIVNVGGRPIQELSVYEPYISYTPDVAVESTSDAYLEVCESLESLNLSGTDENKNDDKARLDPPEYTSQLSNWISIVKHNSRIFLVYLEQALRVTGKQFYECFAYLYLLQTQQGYGEALPYPVLLSIAKKRPIQSLVNPEKAILSTTEWNKILALHQTYYDELKSLTDRAIENGDDEDPFDFRSKAAHLPYLHRELGDSNYFTISSLGYFAIILYEAMSTESTPDQIFVLEMSYKANRAIGMELHEENFKNAHYLSTVRFQNRDFLGALHLQRLACSIESRLHGASSPAVIQMMPDIALSYWKLREKGGALTVLKMCLRLIRETSLQDLEDREDQYIFLSTIFEIGTLLSRMKCKPERDFVFRYAISLYRDYLPIGGTVIDDDFAALCSKMGQMHNFLGDHLESMELLKYASDYFILHYGELYPASISNTKYLCDAAKERGTTMQIFPTVEKLWRVSQTNPRQDEEQAWEIFMMYSNAVFKVNGLDEELRSLARYLTN</sequence>
<dbReference type="Pfam" id="PF14420">
    <property type="entry name" value="Clr5"/>
    <property type="match status" value="1"/>
</dbReference>
<name>S8BM38_DACHA</name>
<accession>S8BM38</accession>
<dbReference type="EMBL" id="AQGS01000935">
    <property type="protein sequence ID" value="EPS36322.1"/>
    <property type="molecule type" value="Genomic_DNA"/>
</dbReference>
<dbReference type="Proteomes" id="UP000015100">
    <property type="component" value="Unassembled WGS sequence"/>
</dbReference>
<feature type="compositionally biased region" description="Basic and acidic residues" evidence="1">
    <location>
        <begin position="143"/>
        <end position="160"/>
    </location>
</feature>
<dbReference type="AlphaFoldDB" id="S8BM38"/>
<evidence type="ECO:0000256" key="1">
    <source>
        <dbReference type="SAM" id="MobiDB-lite"/>
    </source>
</evidence>
<reference evidence="3 4" key="1">
    <citation type="journal article" date="2013" name="PLoS Genet.">
        <title>Genomic mechanisms accounting for the adaptation to parasitism in nematode-trapping fungi.</title>
        <authorList>
            <person name="Meerupati T."/>
            <person name="Andersson K.M."/>
            <person name="Friman E."/>
            <person name="Kumar D."/>
            <person name="Tunlid A."/>
            <person name="Ahren D."/>
        </authorList>
    </citation>
    <scope>NUCLEOTIDE SEQUENCE [LARGE SCALE GENOMIC DNA]</scope>
    <source>
        <strain evidence="3 4">CBS 200.50</strain>
    </source>
</reference>
<dbReference type="OMA" id="EWERIDY"/>
<protein>
    <recommendedName>
        <fullName evidence="2">Clr5 domain-containing protein</fullName>
    </recommendedName>
</protein>
<keyword evidence="4" id="KW-1185">Reference proteome</keyword>
<evidence type="ECO:0000259" key="2">
    <source>
        <dbReference type="Pfam" id="PF14420"/>
    </source>
</evidence>
<evidence type="ECO:0000313" key="4">
    <source>
        <dbReference type="Proteomes" id="UP000015100"/>
    </source>
</evidence>
<reference evidence="4" key="2">
    <citation type="submission" date="2013-04" db="EMBL/GenBank/DDBJ databases">
        <title>Genomic mechanisms accounting for the adaptation to parasitism in nematode-trapping fungi.</title>
        <authorList>
            <person name="Ahren D.G."/>
        </authorList>
    </citation>
    <scope>NUCLEOTIDE SEQUENCE [LARGE SCALE GENOMIC DNA]</scope>
    <source>
        <strain evidence="4">CBS 200.50</strain>
    </source>
</reference>
<organism evidence="3 4">
    <name type="scientific">Dactylellina haptotyla (strain CBS 200.50)</name>
    <name type="common">Nematode-trapping fungus</name>
    <name type="synonym">Monacrosporium haptotylum</name>
    <dbReference type="NCBI Taxonomy" id="1284197"/>
    <lineage>
        <taxon>Eukaryota</taxon>
        <taxon>Fungi</taxon>
        <taxon>Dikarya</taxon>
        <taxon>Ascomycota</taxon>
        <taxon>Pezizomycotina</taxon>
        <taxon>Orbiliomycetes</taxon>
        <taxon>Orbiliales</taxon>
        <taxon>Orbiliaceae</taxon>
        <taxon>Dactylellina</taxon>
    </lineage>
</organism>
<dbReference type="HOGENOM" id="CLU_364087_0_0_1"/>
<dbReference type="InterPro" id="IPR025676">
    <property type="entry name" value="Clr5_dom"/>
</dbReference>
<feature type="region of interest" description="Disordered" evidence="1">
    <location>
        <begin position="129"/>
        <end position="160"/>
    </location>
</feature>
<evidence type="ECO:0000313" key="3">
    <source>
        <dbReference type="EMBL" id="EPS36322.1"/>
    </source>
</evidence>
<dbReference type="OrthoDB" id="5282994at2759"/>
<proteinExistence type="predicted"/>
<comment type="caution">
    <text evidence="3">The sequence shown here is derived from an EMBL/GenBank/DDBJ whole genome shotgun (WGS) entry which is preliminary data.</text>
</comment>
<feature type="domain" description="Clr5" evidence="2">
    <location>
        <begin position="24"/>
        <end position="74"/>
    </location>
</feature>